<protein>
    <submittedName>
        <fullName evidence="1">Oxidoreductase</fullName>
    </submittedName>
</protein>
<dbReference type="InterPro" id="IPR036291">
    <property type="entry name" value="NAD(P)-bd_dom_sf"/>
</dbReference>
<proteinExistence type="predicted"/>
<dbReference type="AlphaFoldDB" id="A0A6P0DS14"/>
<reference evidence="1 2" key="1">
    <citation type="submission" date="2020-01" db="EMBL/GenBank/DDBJ databases">
        <title>Rhizobium genotypes associated with high levels of biological nitrogen fixation by grain legumes in a temperate-maritime cropping system.</title>
        <authorList>
            <person name="Maluk M."/>
            <person name="Francesc Ferrando Molina F."/>
            <person name="Lopez Del Egido L."/>
            <person name="Lafos M."/>
            <person name="Langarica-Fuentes A."/>
            <person name="Gebre Yohannes G."/>
            <person name="Young M.W."/>
            <person name="Martin P."/>
            <person name="Gantlett R."/>
            <person name="Kenicer G."/>
            <person name="Hawes C."/>
            <person name="Begg G.S."/>
            <person name="Quilliam R.S."/>
            <person name="Squire G.R."/>
            <person name="Poole P.S."/>
            <person name="Young P.W."/>
            <person name="Iannetta P.M."/>
            <person name="James E.K."/>
        </authorList>
    </citation>
    <scope>NUCLEOTIDE SEQUENCE [LARGE SCALE GENOMIC DNA]</scope>
    <source>
        <strain evidence="1 2">JHI944</strain>
    </source>
</reference>
<gene>
    <name evidence="1" type="ORF">GUK36_38570</name>
</gene>
<feature type="non-terminal residue" evidence="1">
    <location>
        <position position="30"/>
    </location>
</feature>
<dbReference type="SUPFAM" id="SSF51735">
    <property type="entry name" value="NAD(P)-binding Rossmann-fold domains"/>
    <property type="match status" value="1"/>
</dbReference>
<dbReference type="EMBL" id="WXXP01000274">
    <property type="protein sequence ID" value="NEK55147.1"/>
    <property type="molecule type" value="Genomic_DNA"/>
</dbReference>
<accession>A0A6P0DS14</accession>
<comment type="caution">
    <text evidence="1">The sequence shown here is derived from an EMBL/GenBank/DDBJ whole genome shotgun (WGS) entry which is preliminary data.</text>
</comment>
<name>A0A6P0DS14_RHILE</name>
<organism evidence="1 2">
    <name type="scientific">Rhizobium leguminosarum</name>
    <dbReference type="NCBI Taxonomy" id="384"/>
    <lineage>
        <taxon>Bacteria</taxon>
        <taxon>Pseudomonadati</taxon>
        <taxon>Pseudomonadota</taxon>
        <taxon>Alphaproteobacteria</taxon>
        <taxon>Hyphomicrobiales</taxon>
        <taxon>Rhizobiaceae</taxon>
        <taxon>Rhizobium/Agrobacterium group</taxon>
        <taxon>Rhizobium</taxon>
    </lineage>
</organism>
<sequence>MIDLKGKRALVTGGSRGIGAAITLALAENG</sequence>
<evidence type="ECO:0000313" key="2">
    <source>
        <dbReference type="Proteomes" id="UP000471409"/>
    </source>
</evidence>
<evidence type="ECO:0000313" key="1">
    <source>
        <dbReference type="EMBL" id="NEK55147.1"/>
    </source>
</evidence>
<dbReference type="Gene3D" id="3.40.50.720">
    <property type="entry name" value="NAD(P)-binding Rossmann-like Domain"/>
    <property type="match status" value="1"/>
</dbReference>
<dbReference type="Proteomes" id="UP000471409">
    <property type="component" value="Unassembled WGS sequence"/>
</dbReference>